<evidence type="ECO:0000313" key="2">
    <source>
        <dbReference type="EMBL" id="MBZ2165155.1"/>
    </source>
</evidence>
<dbReference type="Pfam" id="PF17647">
    <property type="entry name" value="DUF5518"/>
    <property type="match status" value="1"/>
</dbReference>
<dbReference type="RefSeq" id="WP_223790780.1">
    <property type="nucleotide sequence ID" value="NZ_JAIOUQ010000003.1"/>
</dbReference>
<keyword evidence="1" id="KW-0812">Transmembrane</keyword>
<protein>
    <submittedName>
        <fullName evidence="2">DUF5518 domain-containing protein</fullName>
    </submittedName>
</protein>
<keyword evidence="1" id="KW-1133">Transmembrane helix</keyword>
<comment type="caution">
    <text evidence="2">The sequence shown here is derived from an EMBL/GenBank/DDBJ whole genome shotgun (WGS) entry which is preliminary data.</text>
</comment>
<sequence>MIDQKSVIIGFLIALVLVLAMGLIFPIGQFVAVLIGAIVAGYLANKKAKITVVEAALHGILVGIFTGIVQILVVFVRSGFSETVASILIIAALVLIGAYIIIGALGGIVGTLIGVKSTNSPEIKEDQPK</sequence>
<accession>A0A8T5V0F3</accession>
<keyword evidence="1" id="KW-0472">Membrane</keyword>
<organism evidence="2 3">
    <name type="scientific">Methanobacterium spitsbergense</name>
    <dbReference type="NCBI Taxonomy" id="2874285"/>
    <lineage>
        <taxon>Archaea</taxon>
        <taxon>Methanobacteriati</taxon>
        <taxon>Methanobacteriota</taxon>
        <taxon>Methanomada group</taxon>
        <taxon>Methanobacteria</taxon>
        <taxon>Methanobacteriales</taxon>
        <taxon>Methanobacteriaceae</taxon>
        <taxon>Methanobacterium</taxon>
    </lineage>
</organism>
<dbReference type="Proteomes" id="UP000825933">
    <property type="component" value="Unassembled WGS sequence"/>
</dbReference>
<dbReference type="InterPro" id="IPR040493">
    <property type="entry name" value="DUF5518"/>
</dbReference>
<gene>
    <name evidence="2" type="ORF">K8N75_03740</name>
</gene>
<feature type="transmembrane region" description="Helical" evidence="1">
    <location>
        <begin position="87"/>
        <end position="115"/>
    </location>
</feature>
<evidence type="ECO:0000256" key="1">
    <source>
        <dbReference type="SAM" id="Phobius"/>
    </source>
</evidence>
<feature type="transmembrane region" description="Helical" evidence="1">
    <location>
        <begin position="12"/>
        <end position="43"/>
    </location>
</feature>
<evidence type="ECO:0000313" key="3">
    <source>
        <dbReference type="Proteomes" id="UP000825933"/>
    </source>
</evidence>
<dbReference type="AlphaFoldDB" id="A0A8T5V0F3"/>
<name>A0A8T5V0F3_9EURY</name>
<dbReference type="EMBL" id="JAIOUQ010000003">
    <property type="protein sequence ID" value="MBZ2165155.1"/>
    <property type="molecule type" value="Genomic_DNA"/>
</dbReference>
<reference evidence="3" key="1">
    <citation type="journal article" date="2022" name="Microbiol. Resour. Announc.">
        <title>Draft Genome Sequence of a Methanogenic Archaeon from West Spitsbergen Permafrost.</title>
        <authorList>
            <person name="Trubitsyn V."/>
            <person name="Rivkina E."/>
            <person name="Shcherbakova V."/>
        </authorList>
    </citation>
    <scope>NUCLEOTIDE SEQUENCE [LARGE SCALE GENOMIC DNA]</scope>
    <source>
        <strain evidence="3">VT</strain>
    </source>
</reference>
<proteinExistence type="predicted"/>
<feature type="transmembrane region" description="Helical" evidence="1">
    <location>
        <begin position="55"/>
        <end position="75"/>
    </location>
</feature>
<keyword evidence="3" id="KW-1185">Reference proteome</keyword>